<dbReference type="Gene3D" id="3.40.50.1240">
    <property type="entry name" value="Phosphoglycerate mutase-like"/>
    <property type="match status" value="1"/>
</dbReference>
<sequence length="127" mass="14755">MELVFIRHRQGEHTLDLPKSIHTLYPALTEEGIIQSKSLKEQFPLSESDVIITSPTRRTIQTARIWSEGITCMKIVSPLISPRMFPQKSEWQTLPCDKTLSKEIIKEEFADLYRRGTIKSMVVRRNK</sequence>
<dbReference type="SUPFAM" id="SSF53254">
    <property type="entry name" value="Phosphoglycerate mutase-like"/>
    <property type="match status" value="1"/>
</dbReference>
<dbReference type="InterPro" id="IPR029033">
    <property type="entry name" value="His_PPase_superfam"/>
</dbReference>
<dbReference type="RefSeq" id="WP_229717803.1">
    <property type="nucleotide sequence ID" value="NZ_BMCJ01000001.1"/>
</dbReference>
<name>A0ABQ1NH56_9BACI</name>
<comment type="caution">
    <text evidence="1">The sequence shown here is derived from an EMBL/GenBank/DDBJ whole genome shotgun (WGS) entry which is preliminary data.</text>
</comment>
<dbReference type="EMBL" id="BMCJ01000001">
    <property type="protein sequence ID" value="GGC77072.1"/>
    <property type="molecule type" value="Genomic_DNA"/>
</dbReference>
<keyword evidence="2" id="KW-1185">Reference proteome</keyword>
<dbReference type="Pfam" id="PF00300">
    <property type="entry name" value="His_Phos_1"/>
    <property type="match status" value="1"/>
</dbReference>
<protein>
    <recommendedName>
        <fullName evidence="3">Histidine phosphatase family protein</fullName>
    </recommendedName>
</protein>
<dbReference type="CDD" id="cd07040">
    <property type="entry name" value="HP"/>
    <property type="match status" value="1"/>
</dbReference>
<evidence type="ECO:0000313" key="2">
    <source>
        <dbReference type="Proteomes" id="UP000619534"/>
    </source>
</evidence>
<gene>
    <name evidence="1" type="ORF">GCM10007216_04460</name>
</gene>
<organism evidence="1 2">
    <name type="scientific">Thalassobacillus devorans</name>
    <dbReference type="NCBI Taxonomy" id="279813"/>
    <lineage>
        <taxon>Bacteria</taxon>
        <taxon>Bacillati</taxon>
        <taxon>Bacillota</taxon>
        <taxon>Bacilli</taxon>
        <taxon>Bacillales</taxon>
        <taxon>Bacillaceae</taxon>
        <taxon>Thalassobacillus</taxon>
    </lineage>
</organism>
<evidence type="ECO:0000313" key="1">
    <source>
        <dbReference type="EMBL" id="GGC77072.1"/>
    </source>
</evidence>
<accession>A0ABQ1NH56</accession>
<dbReference type="Proteomes" id="UP000619534">
    <property type="component" value="Unassembled WGS sequence"/>
</dbReference>
<dbReference type="InterPro" id="IPR013078">
    <property type="entry name" value="His_Pase_superF_clade-1"/>
</dbReference>
<proteinExistence type="predicted"/>
<evidence type="ECO:0008006" key="3">
    <source>
        <dbReference type="Google" id="ProtNLM"/>
    </source>
</evidence>
<reference evidence="2" key="1">
    <citation type="journal article" date="2019" name="Int. J. Syst. Evol. Microbiol.">
        <title>The Global Catalogue of Microorganisms (GCM) 10K type strain sequencing project: providing services to taxonomists for standard genome sequencing and annotation.</title>
        <authorList>
            <consortium name="The Broad Institute Genomics Platform"/>
            <consortium name="The Broad Institute Genome Sequencing Center for Infectious Disease"/>
            <person name="Wu L."/>
            <person name="Ma J."/>
        </authorList>
    </citation>
    <scope>NUCLEOTIDE SEQUENCE [LARGE SCALE GENOMIC DNA]</scope>
    <source>
        <strain evidence="2">CCM 7282</strain>
    </source>
</reference>